<feature type="transmembrane region" description="Helical" evidence="1">
    <location>
        <begin position="60"/>
        <end position="83"/>
    </location>
</feature>
<gene>
    <name evidence="3" type="ORF">C1850_00900</name>
</gene>
<dbReference type="PANTHER" id="PTHR34473">
    <property type="entry name" value="UPF0699 TRANSMEMBRANE PROTEIN YDBS"/>
    <property type="match status" value="1"/>
</dbReference>
<comment type="caution">
    <text evidence="3">The sequence shown here is derived from an EMBL/GenBank/DDBJ whole genome shotgun (WGS) entry which is preliminary data.</text>
</comment>
<feature type="domain" description="YdbS-like PH" evidence="2">
    <location>
        <begin position="88"/>
        <end position="167"/>
    </location>
</feature>
<dbReference type="Pfam" id="PF03703">
    <property type="entry name" value="bPH_2"/>
    <property type="match status" value="3"/>
</dbReference>
<keyword evidence="1" id="KW-1133">Transmembrane helix</keyword>
<evidence type="ECO:0000313" key="4">
    <source>
        <dbReference type="Proteomes" id="UP000253805"/>
    </source>
</evidence>
<dbReference type="EMBL" id="PPUT01000001">
    <property type="protein sequence ID" value="RDC47102.1"/>
    <property type="molecule type" value="Genomic_DNA"/>
</dbReference>
<keyword evidence="1" id="KW-0472">Membrane</keyword>
<feature type="domain" description="YdbS-like PH" evidence="2">
    <location>
        <begin position="356"/>
        <end position="405"/>
    </location>
</feature>
<feature type="domain" description="YdbS-like PH" evidence="2">
    <location>
        <begin position="551"/>
        <end position="622"/>
    </location>
</feature>
<proteinExistence type="predicted"/>
<feature type="transmembrane region" description="Helical" evidence="1">
    <location>
        <begin position="517"/>
        <end position="548"/>
    </location>
</feature>
<feature type="transmembrane region" description="Helical" evidence="1">
    <location>
        <begin position="323"/>
        <end position="356"/>
    </location>
</feature>
<dbReference type="Proteomes" id="UP000253805">
    <property type="component" value="Unassembled WGS sequence"/>
</dbReference>
<organism evidence="3 4">
    <name type="scientific">Adlercreutzia equolifaciens subsp. celatus</name>
    <dbReference type="NCBI Taxonomy" id="394340"/>
    <lineage>
        <taxon>Bacteria</taxon>
        <taxon>Bacillati</taxon>
        <taxon>Actinomycetota</taxon>
        <taxon>Coriobacteriia</taxon>
        <taxon>Eggerthellales</taxon>
        <taxon>Eggerthellaceae</taxon>
        <taxon>Adlercreutzia</taxon>
    </lineage>
</organism>
<feature type="transmembrane region" description="Helical" evidence="1">
    <location>
        <begin position="474"/>
        <end position="497"/>
    </location>
</feature>
<dbReference type="AlphaFoldDB" id="A0A369P502"/>
<evidence type="ECO:0000313" key="3">
    <source>
        <dbReference type="EMBL" id="RDC47102.1"/>
    </source>
</evidence>
<dbReference type="InterPro" id="IPR005182">
    <property type="entry name" value="YdbS-like_PH"/>
</dbReference>
<accession>A0A369P502</accession>
<sequence length="634" mass="66376">MPPAAAAPSTELPRHHVHHSYIWLESVRTIFIIAVCVVVANFSTIIGLVAEEGMGAEAGFIMAVAGIGTLVVILITFGIVAGLRVVGYKHLYFTVGPDEFTLCSGIFNKKQVHVPYQRVQSVDQRATLLQRLFGVCTVSIDTAGGAANKAVVVPYVTKAQAEWLRAELYNRKNALAAQAAVASGMAGAASATATGMAGAGDPIPQSVGAGIAAMAQGAATFAGNVPSPAAAGNVLDVGAEAWNQVGGVFAGPAQDTGRVTYEYGLTNKELFLAGLSNTTSVGLIFAGLVVGVLQIVGFIFDVMGGAADGAVESALVFAGSQASAYLIGAVSAGVIVLVLVLWVLSAVGSCIGYGGFKARRRNNRIEVEYGLLQHTFQGIDIDRVQSVVVKQSFIRRLLGYCELSLGKIDAGTDEDSSNQKNTLANQGIIIHPFVKMNRVPEILAGLVPEFSDLPHEAKPVAKVALRRAVLRQSIWFGGGFWLAVFAVACMAGLAALVGGIESGAILLEEGDERLIGLLYTFGGGVLVILLVLAAILFIVDVVNAVLWARESSFAYNHRFMQVSNGGLSRETVSFPRQKIQFGCTKSNPLQRRAGTDTLLATTAAGSGGTTTTLIDASHADAMAWLDWLKPGGNQ</sequence>
<protein>
    <recommendedName>
        <fullName evidence="2">YdbS-like PH domain-containing protein</fullName>
    </recommendedName>
</protein>
<keyword evidence="1" id="KW-0812">Transmembrane</keyword>
<feature type="transmembrane region" description="Helical" evidence="1">
    <location>
        <begin position="29"/>
        <end position="48"/>
    </location>
</feature>
<name>A0A369P502_9ACTN</name>
<reference evidence="3 4" key="1">
    <citation type="journal article" date="2018" name="Elife">
        <title>Discovery and characterization of a prevalent human gut bacterial enzyme sufficient for the inactivation of a family of plant toxins.</title>
        <authorList>
            <person name="Koppel N."/>
            <person name="Bisanz J.E."/>
            <person name="Pandelia M.E."/>
            <person name="Turnbaugh P.J."/>
            <person name="Balskus E.P."/>
        </authorList>
    </citation>
    <scope>NUCLEOTIDE SEQUENCE [LARGE SCALE GENOMIC DNA]</scope>
    <source>
        <strain evidence="3 4">OB21 GAM 11</strain>
    </source>
</reference>
<evidence type="ECO:0000256" key="1">
    <source>
        <dbReference type="SAM" id="Phobius"/>
    </source>
</evidence>
<feature type="transmembrane region" description="Helical" evidence="1">
    <location>
        <begin position="281"/>
        <end position="303"/>
    </location>
</feature>
<dbReference type="PANTHER" id="PTHR34473:SF2">
    <property type="entry name" value="UPF0699 TRANSMEMBRANE PROTEIN YDBT"/>
    <property type="match status" value="1"/>
</dbReference>
<evidence type="ECO:0000259" key="2">
    <source>
        <dbReference type="Pfam" id="PF03703"/>
    </source>
</evidence>